<organism evidence="1 2">
    <name type="scientific">Aspergillus mulundensis</name>
    <dbReference type="NCBI Taxonomy" id="1810919"/>
    <lineage>
        <taxon>Eukaryota</taxon>
        <taxon>Fungi</taxon>
        <taxon>Dikarya</taxon>
        <taxon>Ascomycota</taxon>
        <taxon>Pezizomycotina</taxon>
        <taxon>Eurotiomycetes</taxon>
        <taxon>Eurotiomycetidae</taxon>
        <taxon>Eurotiales</taxon>
        <taxon>Aspergillaceae</taxon>
        <taxon>Aspergillus</taxon>
        <taxon>Aspergillus subgen. Nidulantes</taxon>
    </lineage>
</organism>
<dbReference type="PANTHER" id="PTHR35040">
    <property type="match status" value="1"/>
</dbReference>
<dbReference type="OrthoDB" id="5342184at2759"/>
<protein>
    <recommendedName>
        <fullName evidence="3">Spherulation-specific family 4</fullName>
    </recommendedName>
</protein>
<sequence length="276" mass="30317">MSSNLPKSAVVVPLYIYPLSAESWAPLYAAYPIQPNPTQQSHSKPTPTNQPIARIETNPSLTFLVIVNPNSGPGAPDAPSPDASYASQLPRLNAYRNVLAIGYIRIDYCAKPLPEALAEISRYASWSEHYDTTGLAVRGIFVDETPNHFSPERQDYLDAVGRFVKACEGILGERFIAHNPGTPPDPRLSTSSDLVFVCEESFSRFRSPEVQDWLAAHPFERGRAGYMLSGVPGAEVAAVVGELRKRAAWIFVTDVEVDFYERFGGAWGGFLAALRD</sequence>
<dbReference type="InterPro" id="IPR021986">
    <property type="entry name" value="Spherulin4"/>
</dbReference>
<dbReference type="EMBL" id="PVWQ01000011">
    <property type="protein sequence ID" value="RDW68757.1"/>
    <property type="molecule type" value="Genomic_DNA"/>
</dbReference>
<name>A0A3D8R442_9EURO</name>
<evidence type="ECO:0000313" key="2">
    <source>
        <dbReference type="Proteomes" id="UP000256690"/>
    </source>
</evidence>
<dbReference type="STRING" id="1810919.A0A3D8R442"/>
<gene>
    <name evidence="1" type="ORF">DSM5745_08517</name>
</gene>
<dbReference type="GeneID" id="38118887"/>
<proteinExistence type="predicted"/>
<evidence type="ECO:0000313" key="1">
    <source>
        <dbReference type="EMBL" id="RDW68757.1"/>
    </source>
</evidence>
<dbReference type="PANTHER" id="PTHR35040:SF8">
    <property type="entry name" value="SURFACE PROTEIN, PUTATIVE (AFU_ORTHOLOGUE AFUA_4G14085)-RELATED"/>
    <property type="match status" value="1"/>
</dbReference>
<dbReference type="AlphaFoldDB" id="A0A3D8R442"/>
<reference evidence="1 2" key="1">
    <citation type="journal article" date="2018" name="IMA Fungus">
        <title>IMA Genome-F 9: Draft genome sequence of Annulohypoxylon stygium, Aspergillus mulundensis, Berkeleyomyces basicola (syn. Thielaviopsis basicola), Ceratocystis smalleyi, two Cercospora beticola strains, Coleophoma cylindrospora, Fusarium fracticaudum, Phialophora cf. hyalina, and Morchella septimelata.</title>
        <authorList>
            <person name="Wingfield B.D."/>
            <person name="Bills G.F."/>
            <person name="Dong Y."/>
            <person name="Huang W."/>
            <person name="Nel W.J."/>
            <person name="Swalarsk-Parry B.S."/>
            <person name="Vaghefi N."/>
            <person name="Wilken P.M."/>
            <person name="An Z."/>
            <person name="de Beer Z.W."/>
            <person name="De Vos L."/>
            <person name="Chen L."/>
            <person name="Duong T.A."/>
            <person name="Gao Y."/>
            <person name="Hammerbacher A."/>
            <person name="Kikkert J.R."/>
            <person name="Li Y."/>
            <person name="Li H."/>
            <person name="Li K."/>
            <person name="Li Q."/>
            <person name="Liu X."/>
            <person name="Ma X."/>
            <person name="Naidoo K."/>
            <person name="Pethybridge S.J."/>
            <person name="Sun J."/>
            <person name="Steenkamp E.T."/>
            <person name="van der Nest M.A."/>
            <person name="van Wyk S."/>
            <person name="Wingfield M.J."/>
            <person name="Xiong C."/>
            <person name="Yue Q."/>
            <person name="Zhang X."/>
        </authorList>
    </citation>
    <scope>NUCLEOTIDE SEQUENCE [LARGE SCALE GENOMIC DNA]</scope>
    <source>
        <strain evidence="1 2">DSM 5745</strain>
    </source>
</reference>
<dbReference type="RefSeq" id="XP_026600546.1">
    <property type="nucleotide sequence ID" value="XM_026750533.1"/>
</dbReference>
<accession>A0A3D8R442</accession>
<comment type="caution">
    <text evidence="1">The sequence shown here is derived from an EMBL/GenBank/DDBJ whole genome shotgun (WGS) entry which is preliminary data.</text>
</comment>
<dbReference type="Proteomes" id="UP000256690">
    <property type="component" value="Unassembled WGS sequence"/>
</dbReference>
<evidence type="ECO:0008006" key="3">
    <source>
        <dbReference type="Google" id="ProtNLM"/>
    </source>
</evidence>
<dbReference type="Pfam" id="PF12138">
    <property type="entry name" value="Spherulin4"/>
    <property type="match status" value="1"/>
</dbReference>
<keyword evidence="2" id="KW-1185">Reference proteome</keyword>